<accession>A0ABQ3QSQ4</accession>
<gene>
    <name evidence="1" type="ORF">Sviol_47200</name>
</gene>
<dbReference type="EMBL" id="BNDY01000017">
    <property type="protein sequence ID" value="GHI40312.1"/>
    <property type="molecule type" value="Genomic_DNA"/>
</dbReference>
<evidence type="ECO:0000313" key="1">
    <source>
        <dbReference type="EMBL" id="GHI40312.1"/>
    </source>
</evidence>
<organism evidence="1 2">
    <name type="scientific">Streptomyces violascens</name>
    <dbReference type="NCBI Taxonomy" id="67381"/>
    <lineage>
        <taxon>Bacteria</taxon>
        <taxon>Bacillati</taxon>
        <taxon>Actinomycetota</taxon>
        <taxon>Actinomycetes</taxon>
        <taxon>Kitasatosporales</taxon>
        <taxon>Streptomycetaceae</taxon>
        <taxon>Streptomyces</taxon>
    </lineage>
</organism>
<evidence type="ECO:0000313" key="2">
    <source>
        <dbReference type="Proteomes" id="UP001050808"/>
    </source>
</evidence>
<comment type="caution">
    <text evidence="1">The sequence shown here is derived from an EMBL/GenBank/DDBJ whole genome shotgun (WGS) entry which is preliminary data.</text>
</comment>
<protein>
    <submittedName>
        <fullName evidence="1">Uncharacterized protein</fullName>
    </submittedName>
</protein>
<proteinExistence type="predicted"/>
<dbReference type="Proteomes" id="UP001050808">
    <property type="component" value="Unassembled WGS sequence"/>
</dbReference>
<sequence>MAKTGDTGHRRRNQMLVTIAPALAKGWRGPHLDHLFEQVSIMAAATPPRWRDCDSISQFSNHLRAGATCPLKGATAFQQTLRT</sequence>
<reference evidence="1" key="1">
    <citation type="submission" date="2024-05" db="EMBL/GenBank/DDBJ databases">
        <title>Whole genome shotgun sequence of Streptomyces violascens NBRC 12920.</title>
        <authorList>
            <person name="Komaki H."/>
            <person name="Tamura T."/>
        </authorList>
    </citation>
    <scope>NUCLEOTIDE SEQUENCE</scope>
    <source>
        <strain evidence="1">NBRC 12920</strain>
    </source>
</reference>
<keyword evidence="2" id="KW-1185">Reference proteome</keyword>
<name>A0ABQ3QSQ4_9ACTN</name>